<dbReference type="PANTHER" id="PTHR30592">
    <property type="entry name" value="FORMATE DEHYDROGENASE"/>
    <property type="match status" value="1"/>
</dbReference>
<dbReference type="Gene3D" id="3.40.140.10">
    <property type="entry name" value="Cytidine Deaminase, domain 2"/>
    <property type="match status" value="1"/>
</dbReference>
<dbReference type="PANTHER" id="PTHR30592:SF1">
    <property type="entry name" value="SULFUR CARRIER PROTEIN FDHD"/>
    <property type="match status" value="1"/>
</dbReference>
<dbReference type="PIRSF" id="PIRSF015626">
    <property type="entry name" value="FdhD"/>
    <property type="match status" value="1"/>
</dbReference>
<gene>
    <name evidence="3 4" type="primary">fdhD</name>
    <name evidence="4" type="ORF">KHC33_15440</name>
</gene>
<comment type="similarity">
    <text evidence="3">Belongs to the FdhD family.</text>
</comment>
<reference evidence="4 5" key="1">
    <citation type="submission" date="2021-05" db="EMBL/GenBank/DDBJ databases">
        <title>A novel Methanospirillum isolate from a pyrite-forming mixed culture.</title>
        <authorList>
            <person name="Bunk B."/>
            <person name="Sproer C."/>
            <person name="Spring S."/>
            <person name="Pester M."/>
        </authorList>
    </citation>
    <scope>NUCLEOTIDE SEQUENCE [LARGE SCALE GENOMIC DNA]</scope>
    <source>
        <strain evidence="4 5">J.3.6.1-F.2.7.3</strain>
    </source>
</reference>
<dbReference type="HAMAP" id="MF_00187">
    <property type="entry name" value="FdhD"/>
    <property type="match status" value="1"/>
</dbReference>
<evidence type="ECO:0000256" key="2">
    <source>
        <dbReference type="ARBA" id="ARBA00023150"/>
    </source>
</evidence>
<dbReference type="EMBL" id="CP075546">
    <property type="protein sequence ID" value="QVV88690.1"/>
    <property type="molecule type" value="Genomic_DNA"/>
</dbReference>
<protein>
    <recommendedName>
        <fullName evidence="3">Sulfur carrier protein FdhD</fullName>
    </recommendedName>
</protein>
<keyword evidence="4" id="KW-0808">Transferase</keyword>
<feature type="active site" description="Cysteine persulfide intermediate" evidence="3">
    <location>
        <position position="98"/>
    </location>
</feature>
<dbReference type="AlphaFoldDB" id="A0A8E7AXP0"/>
<dbReference type="InterPro" id="IPR016193">
    <property type="entry name" value="Cytidine_deaminase-like"/>
</dbReference>
<evidence type="ECO:0000313" key="4">
    <source>
        <dbReference type="EMBL" id="QVV88690.1"/>
    </source>
</evidence>
<dbReference type="SUPFAM" id="SSF53927">
    <property type="entry name" value="Cytidine deaminase-like"/>
    <property type="match status" value="1"/>
</dbReference>
<evidence type="ECO:0000256" key="1">
    <source>
        <dbReference type="ARBA" id="ARBA00022490"/>
    </source>
</evidence>
<keyword evidence="2 3" id="KW-0501">Molybdenum cofactor biosynthesis</keyword>
<dbReference type="InterPro" id="IPR003786">
    <property type="entry name" value="FdhD"/>
</dbReference>
<proteinExistence type="inferred from homology"/>
<dbReference type="NCBIfam" id="TIGR00129">
    <property type="entry name" value="fdhD_narQ"/>
    <property type="match status" value="1"/>
</dbReference>
<evidence type="ECO:0000313" key="5">
    <source>
        <dbReference type="Proteomes" id="UP000680656"/>
    </source>
</evidence>
<dbReference type="GO" id="GO:0006777">
    <property type="term" value="P:Mo-molybdopterin cofactor biosynthetic process"/>
    <property type="evidence" value="ECO:0007669"/>
    <property type="project" value="UniProtKB-UniRule"/>
</dbReference>
<dbReference type="RefSeq" id="WP_214419495.1">
    <property type="nucleotide sequence ID" value="NZ_CP075546.1"/>
</dbReference>
<dbReference type="Pfam" id="PF02634">
    <property type="entry name" value="FdhD-NarQ"/>
    <property type="match status" value="1"/>
</dbReference>
<dbReference type="Gene3D" id="3.10.20.10">
    <property type="match status" value="1"/>
</dbReference>
<keyword evidence="1 3" id="KW-0963">Cytoplasm</keyword>
<dbReference type="KEGG" id="mrtj:KHC33_15440"/>
<keyword evidence="5" id="KW-1185">Reference proteome</keyword>
<accession>A0A8E7AXP0</accession>
<evidence type="ECO:0000256" key="3">
    <source>
        <dbReference type="HAMAP-Rule" id="MF_00187"/>
    </source>
</evidence>
<feature type="binding site" evidence="3">
    <location>
        <begin position="232"/>
        <end position="237"/>
    </location>
    <ligand>
        <name>Mo-bis(molybdopterin guanine dinucleotide)</name>
        <dbReference type="ChEBI" id="CHEBI:60539"/>
    </ligand>
</feature>
<dbReference type="GO" id="GO:0005737">
    <property type="term" value="C:cytoplasm"/>
    <property type="evidence" value="ECO:0007669"/>
    <property type="project" value="UniProtKB-SubCell"/>
</dbReference>
<dbReference type="GO" id="GO:0016783">
    <property type="term" value="F:sulfurtransferase activity"/>
    <property type="evidence" value="ECO:0007669"/>
    <property type="project" value="InterPro"/>
</dbReference>
<comment type="function">
    <text evidence="3">Required for formate dehydrogenase (FDH) activity. Acts as a sulfur carrier protein that transfers sulfur from IscS to the molybdenum cofactor prior to its insertion into FDH.</text>
</comment>
<dbReference type="GeneID" id="65098606"/>
<organism evidence="4 5">
    <name type="scientific">Methanospirillum purgamenti</name>
    <dbReference type="NCBI Taxonomy" id="2834276"/>
    <lineage>
        <taxon>Archaea</taxon>
        <taxon>Methanobacteriati</taxon>
        <taxon>Methanobacteriota</taxon>
        <taxon>Stenosarchaea group</taxon>
        <taxon>Methanomicrobia</taxon>
        <taxon>Methanomicrobiales</taxon>
        <taxon>Methanospirillaceae</taxon>
        <taxon>Methanospirillum</taxon>
    </lineage>
</organism>
<dbReference type="GO" id="GO:0097163">
    <property type="term" value="F:sulfur carrier activity"/>
    <property type="evidence" value="ECO:0007669"/>
    <property type="project" value="UniProtKB-UniRule"/>
</dbReference>
<name>A0A8E7AXP0_9EURY</name>
<dbReference type="Proteomes" id="UP000680656">
    <property type="component" value="Chromosome"/>
</dbReference>
<comment type="subcellular location">
    <subcellularLocation>
        <location evidence="3">Cytoplasm</location>
    </subcellularLocation>
</comment>
<sequence length="254" mass="27978">MYEILPCYGEEDGVYTARTHEVIIEEQYTVWVNGRKILNAMTSPTRLEEFVIGYLVTEGIISQWREIDSLQIEGNQIRVLTIHRAHIRSGTKTVLSGCGGDSSYLDPARLPDITSDFQISGERIHETIKGILDSDLHRLTGGIHVVGLAGIEGVHTVAEDIGRHNALDRVIGYALQHDIDLSHCYAVISGRISSEMARKCLVANIPLIVSRGATTTLAIHLAQGKGLCIIGFVRGRKMNIYTHPERVAGIEIGQ</sequence>